<evidence type="ECO:0000313" key="1">
    <source>
        <dbReference type="EMBL" id="MEJ6011839.1"/>
    </source>
</evidence>
<dbReference type="InterPro" id="IPR004714">
    <property type="entry name" value="Cyt_oxidase_maturation_cbb3"/>
</dbReference>
<dbReference type="RefSeq" id="WP_339969465.1">
    <property type="nucleotide sequence ID" value="NZ_JBBHJY010000011.1"/>
</dbReference>
<dbReference type="PANTHER" id="PTHR41532">
    <property type="entry name" value="FIXS PROTEIN"/>
    <property type="match status" value="1"/>
</dbReference>
<dbReference type="NCBIfam" id="TIGR00847">
    <property type="entry name" value="ccoS"/>
    <property type="match status" value="1"/>
</dbReference>
<dbReference type="Proteomes" id="UP001379235">
    <property type="component" value="Unassembled WGS sequence"/>
</dbReference>
<sequence length="50" mass="5447">MNSIALLLPLALIMGSIGLGAFFWSLRRGQYEDMDGAANRILIDEEGPLP</sequence>
<protein>
    <submittedName>
        <fullName evidence="1">Cbb3-type cytochrome oxidase assembly protein CcoS</fullName>
    </submittedName>
</protein>
<organism evidence="1 2">
    <name type="scientific">Novosphingobium aquae</name>
    <dbReference type="NCBI Taxonomy" id="3133435"/>
    <lineage>
        <taxon>Bacteria</taxon>
        <taxon>Pseudomonadati</taxon>
        <taxon>Pseudomonadota</taxon>
        <taxon>Alphaproteobacteria</taxon>
        <taxon>Sphingomonadales</taxon>
        <taxon>Sphingomonadaceae</taxon>
        <taxon>Novosphingobium</taxon>
    </lineage>
</organism>
<dbReference type="Pfam" id="PF03597">
    <property type="entry name" value="FixS"/>
    <property type="match status" value="1"/>
</dbReference>
<dbReference type="EMBL" id="JBBHJY010000011">
    <property type="protein sequence ID" value="MEJ6011839.1"/>
    <property type="molecule type" value="Genomic_DNA"/>
</dbReference>
<proteinExistence type="predicted"/>
<evidence type="ECO:0000313" key="2">
    <source>
        <dbReference type="Proteomes" id="UP001379235"/>
    </source>
</evidence>
<keyword evidence="2" id="KW-1185">Reference proteome</keyword>
<name>A0ABU8SD00_9SPHN</name>
<comment type="caution">
    <text evidence="1">The sequence shown here is derived from an EMBL/GenBank/DDBJ whole genome shotgun (WGS) entry which is preliminary data.</text>
</comment>
<reference evidence="1 2" key="1">
    <citation type="submission" date="2024-03" db="EMBL/GenBank/DDBJ databases">
        <authorList>
            <person name="Jo J.-H."/>
        </authorList>
    </citation>
    <scope>NUCLEOTIDE SEQUENCE [LARGE SCALE GENOMIC DNA]</scope>
    <source>
        <strain evidence="1 2">AS3R-12</strain>
    </source>
</reference>
<dbReference type="PANTHER" id="PTHR41532:SF1">
    <property type="entry name" value="FIXS PROTEIN"/>
    <property type="match status" value="1"/>
</dbReference>
<accession>A0ABU8SD00</accession>
<gene>
    <name evidence="1" type="primary">ccoS</name>
    <name evidence="1" type="ORF">WG900_18195</name>
</gene>